<dbReference type="Pfam" id="PF07715">
    <property type="entry name" value="Plug"/>
    <property type="match status" value="1"/>
</dbReference>
<reference evidence="15 16" key="1">
    <citation type="submission" date="2020-04" db="EMBL/GenBank/DDBJ databases">
        <title>Novosphingobium sp. TW-4 isolated from soil.</title>
        <authorList>
            <person name="Dahal R.H."/>
            <person name="Chaudhary D.K."/>
        </authorList>
    </citation>
    <scope>NUCLEOTIDE SEQUENCE [LARGE SCALE GENOMIC DNA]</scope>
    <source>
        <strain evidence="15 16">TW-4</strain>
    </source>
</reference>
<keyword evidence="6 11" id="KW-0798">TonB box</keyword>
<dbReference type="InterPro" id="IPR000531">
    <property type="entry name" value="Beta-barrel_TonB"/>
</dbReference>
<evidence type="ECO:0000256" key="8">
    <source>
        <dbReference type="ARBA" id="ARBA00023170"/>
    </source>
</evidence>
<dbReference type="InterPro" id="IPR037066">
    <property type="entry name" value="Plug_dom_sf"/>
</dbReference>
<evidence type="ECO:0000259" key="13">
    <source>
        <dbReference type="Pfam" id="PF00593"/>
    </source>
</evidence>
<keyword evidence="5 12" id="KW-0732">Signal</keyword>
<evidence type="ECO:0000259" key="14">
    <source>
        <dbReference type="Pfam" id="PF07715"/>
    </source>
</evidence>
<dbReference type="PANTHER" id="PTHR30069:SF29">
    <property type="entry name" value="HEMOGLOBIN AND HEMOGLOBIN-HAPTOGLOBIN-BINDING PROTEIN 1-RELATED"/>
    <property type="match status" value="1"/>
</dbReference>
<accession>A0A7Y0BN28</accession>
<dbReference type="GO" id="GO:0044718">
    <property type="term" value="P:siderophore transmembrane transport"/>
    <property type="evidence" value="ECO:0007669"/>
    <property type="project" value="TreeGrafter"/>
</dbReference>
<feature type="domain" description="TonB-dependent receptor plug" evidence="14">
    <location>
        <begin position="45"/>
        <end position="153"/>
    </location>
</feature>
<evidence type="ECO:0000256" key="4">
    <source>
        <dbReference type="ARBA" id="ARBA00022692"/>
    </source>
</evidence>
<dbReference type="Gene3D" id="2.170.130.10">
    <property type="entry name" value="TonB-dependent receptor, plug domain"/>
    <property type="match status" value="1"/>
</dbReference>
<dbReference type="InterPro" id="IPR012910">
    <property type="entry name" value="Plug_dom"/>
</dbReference>
<dbReference type="InterPro" id="IPR036942">
    <property type="entry name" value="Beta-barrel_TonB_sf"/>
</dbReference>
<keyword evidence="3 10" id="KW-1134">Transmembrane beta strand</keyword>
<dbReference type="GO" id="GO:0009279">
    <property type="term" value="C:cell outer membrane"/>
    <property type="evidence" value="ECO:0007669"/>
    <property type="project" value="UniProtKB-SubCell"/>
</dbReference>
<dbReference type="Pfam" id="PF00593">
    <property type="entry name" value="TonB_dep_Rec_b-barrel"/>
    <property type="match status" value="1"/>
</dbReference>
<sequence length="666" mass="70790">MRPIVPLAVIAAGIATPAFAAEEDQAQQIVVTGEGLAATPAAPAYDVQQIERDRLLSAASGRIDDALSAAAGVQQFRRSDSRSSNPSAQGITLRALGGNATSRTLVLLDGVPMADPFFGYIPLSAIAPERLGRVSVIRGGGSGAFGAGAVAGTIAMTSAGPAQLGLLTGSALVNDRGESELSGTLAPRLGSGFAVVSGRWDRGQGFWTTPASQRVPASTRARFDSWSTSLRAVAPLTPDIELQARVAAFQDNRTLRFKGADTGMNGQDASLRLVGRGAWAFDALAYLQTRDFYNTVISATTFLPTLDQRKTPSTGAGAKFELRPPVGGGHVLRLGADWRSAEGRTIEDTYRLGKVSGHRRAGGTNSDVGFYLEDDWTAGPLVLTAGARADRWSVRNGFYEVTNLAGAIQPASTTYADRAGWEGSFRGGALLHATRAIDLRGSVYTGLRQPTLNELYRQFTVFPITTLANANLRNEKLFGFEGGVDLRPLEGVTLGLTAFDNEVRHAIANVTIDATTRQRQNVDAVHARGIEASASYTASRFSLAGSLSYTDAHVRAPGQPLDGKRPSQTPRWAASATASWQPAERWRLALTLRHVGLQYEDDLQSDSLAPATTLDAFAQVPLAGPFSLVLRGENLTDEVIVTRNSGSTQDLGTPRTIWAGLRIDMR</sequence>
<dbReference type="PROSITE" id="PS52016">
    <property type="entry name" value="TONB_DEPENDENT_REC_3"/>
    <property type="match status" value="1"/>
</dbReference>
<dbReference type="Gene3D" id="2.40.170.20">
    <property type="entry name" value="TonB-dependent receptor, beta-barrel domain"/>
    <property type="match status" value="1"/>
</dbReference>
<protein>
    <submittedName>
        <fullName evidence="15">TonB-dependent receptor</fullName>
    </submittedName>
</protein>
<comment type="similarity">
    <text evidence="10 11">Belongs to the TonB-dependent receptor family.</text>
</comment>
<name>A0A7Y0BN28_9SPHN</name>
<keyword evidence="2 10" id="KW-0813">Transport</keyword>
<dbReference type="SUPFAM" id="SSF56935">
    <property type="entry name" value="Porins"/>
    <property type="match status" value="1"/>
</dbReference>
<dbReference type="RefSeq" id="WP_169492493.1">
    <property type="nucleotide sequence ID" value="NZ_JABBGM010000002.1"/>
</dbReference>
<dbReference type="Proteomes" id="UP000583556">
    <property type="component" value="Unassembled WGS sequence"/>
</dbReference>
<keyword evidence="16" id="KW-1185">Reference proteome</keyword>
<evidence type="ECO:0000256" key="6">
    <source>
        <dbReference type="ARBA" id="ARBA00023077"/>
    </source>
</evidence>
<evidence type="ECO:0000256" key="3">
    <source>
        <dbReference type="ARBA" id="ARBA00022452"/>
    </source>
</evidence>
<keyword evidence="4 10" id="KW-0812">Transmembrane</keyword>
<dbReference type="AlphaFoldDB" id="A0A7Y0BN28"/>
<evidence type="ECO:0000256" key="2">
    <source>
        <dbReference type="ARBA" id="ARBA00022448"/>
    </source>
</evidence>
<organism evidence="15 16">
    <name type="scientific">Novosphingobium olei</name>
    <dbReference type="NCBI Taxonomy" id="2728851"/>
    <lineage>
        <taxon>Bacteria</taxon>
        <taxon>Pseudomonadati</taxon>
        <taxon>Pseudomonadota</taxon>
        <taxon>Alphaproteobacteria</taxon>
        <taxon>Sphingomonadales</taxon>
        <taxon>Sphingomonadaceae</taxon>
        <taxon>Novosphingobium</taxon>
    </lineage>
</organism>
<comment type="subcellular location">
    <subcellularLocation>
        <location evidence="1 10">Cell outer membrane</location>
        <topology evidence="1 10">Multi-pass membrane protein</topology>
    </subcellularLocation>
</comment>
<gene>
    <name evidence="15" type="ORF">HHL27_06140</name>
</gene>
<proteinExistence type="inferred from homology"/>
<evidence type="ECO:0000313" key="15">
    <source>
        <dbReference type="EMBL" id="NML93250.1"/>
    </source>
</evidence>
<feature type="signal peptide" evidence="12">
    <location>
        <begin position="1"/>
        <end position="20"/>
    </location>
</feature>
<evidence type="ECO:0000256" key="1">
    <source>
        <dbReference type="ARBA" id="ARBA00004571"/>
    </source>
</evidence>
<evidence type="ECO:0000256" key="5">
    <source>
        <dbReference type="ARBA" id="ARBA00022729"/>
    </source>
</evidence>
<dbReference type="GO" id="GO:0015344">
    <property type="term" value="F:siderophore uptake transmembrane transporter activity"/>
    <property type="evidence" value="ECO:0007669"/>
    <property type="project" value="TreeGrafter"/>
</dbReference>
<evidence type="ECO:0000256" key="10">
    <source>
        <dbReference type="PROSITE-ProRule" id="PRU01360"/>
    </source>
</evidence>
<feature type="chain" id="PRO_5031088879" evidence="12">
    <location>
        <begin position="21"/>
        <end position="666"/>
    </location>
</feature>
<dbReference type="InterPro" id="IPR039426">
    <property type="entry name" value="TonB-dep_rcpt-like"/>
</dbReference>
<dbReference type="EMBL" id="JABBGM010000002">
    <property type="protein sequence ID" value="NML93250.1"/>
    <property type="molecule type" value="Genomic_DNA"/>
</dbReference>
<evidence type="ECO:0000256" key="12">
    <source>
        <dbReference type="SAM" id="SignalP"/>
    </source>
</evidence>
<evidence type="ECO:0000256" key="11">
    <source>
        <dbReference type="RuleBase" id="RU003357"/>
    </source>
</evidence>
<evidence type="ECO:0000313" key="16">
    <source>
        <dbReference type="Proteomes" id="UP000583556"/>
    </source>
</evidence>
<feature type="domain" description="TonB-dependent receptor-like beta-barrel" evidence="13">
    <location>
        <begin position="218"/>
        <end position="635"/>
    </location>
</feature>
<evidence type="ECO:0000256" key="7">
    <source>
        <dbReference type="ARBA" id="ARBA00023136"/>
    </source>
</evidence>
<keyword evidence="8 15" id="KW-0675">Receptor</keyword>
<evidence type="ECO:0000256" key="9">
    <source>
        <dbReference type="ARBA" id="ARBA00023237"/>
    </source>
</evidence>
<dbReference type="PANTHER" id="PTHR30069">
    <property type="entry name" value="TONB-DEPENDENT OUTER MEMBRANE RECEPTOR"/>
    <property type="match status" value="1"/>
</dbReference>
<keyword evidence="9 10" id="KW-0998">Cell outer membrane</keyword>
<comment type="caution">
    <text evidence="15">The sequence shown here is derived from an EMBL/GenBank/DDBJ whole genome shotgun (WGS) entry which is preliminary data.</text>
</comment>
<keyword evidence="7 10" id="KW-0472">Membrane</keyword>